<dbReference type="InterPro" id="IPR029058">
    <property type="entry name" value="AB_hydrolase_fold"/>
</dbReference>
<dbReference type="Gene3D" id="3.40.50.1820">
    <property type="entry name" value="alpha/beta hydrolase"/>
    <property type="match status" value="1"/>
</dbReference>
<evidence type="ECO:0000313" key="4">
    <source>
        <dbReference type="Proteomes" id="UP000619761"/>
    </source>
</evidence>
<organism evidence="3 4">
    <name type="scientific">Cellvibrio zantedeschiae</name>
    <dbReference type="NCBI Taxonomy" id="1237077"/>
    <lineage>
        <taxon>Bacteria</taxon>
        <taxon>Pseudomonadati</taxon>
        <taxon>Pseudomonadota</taxon>
        <taxon>Gammaproteobacteria</taxon>
        <taxon>Cellvibrionales</taxon>
        <taxon>Cellvibrionaceae</taxon>
        <taxon>Cellvibrio</taxon>
    </lineage>
</organism>
<dbReference type="Proteomes" id="UP000619761">
    <property type="component" value="Unassembled WGS sequence"/>
</dbReference>
<name>A0ABQ3B4C7_9GAMM</name>
<evidence type="ECO:0000256" key="1">
    <source>
        <dbReference type="SAM" id="Phobius"/>
    </source>
</evidence>
<keyword evidence="4" id="KW-1185">Reference proteome</keyword>
<dbReference type="EMBL" id="BMYZ01000002">
    <property type="protein sequence ID" value="GGY78703.1"/>
    <property type="molecule type" value="Genomic_DNA"/>
</dbReference>
<dbReference type="SUPFAM" id="SSF53474">
    <property type="entry name" value="alpha/beta-Hydrolases"/>
    <property type="match status" value="1"/>
</dbReference>
<comment type="caution">
    <text evidence="3">The sequence shown here is derived from an EMBL/GenBank/DDBJ whole genome shotgun (WGS) entry which is preliminary data.</text>
</comment>
<reference evidence="4" key="1">
    <citation type="journal article" date="2019" name="Int. J. Syst. Evol. Microbiol.">
        <title>The Global Catalogue of Microorganisms (GCM) 10K type strain sequencing project: providing services to taxonomists for standard genome sequencing and annotation.</title>
        <authorList>
            <consortium name="The Broad Institute Genomics Platform"/>
            <consortium name="The Broad Institute Genome Sequencing Center for Infectious Disease"/>
            <person name="Wu L."/>
            <person name="Ma J."/>
        </authorList>
    </citation>
    <scope>NUCLEOTIDE SEQUENCE [LARGE SCALE GENOMIC DNA]</scope>
    <source>
        <strain evidence="4">KCTC 32239</strain>
    </source>
</reference>
<dbReference type="PANTHER" id="PTHR12277">
    <property type="entry name" value="ALPHA/BETA HYDROLASE DOMAIN-CONTAINING PROTEIN"/>
    <property type="match status" value="1"/>
</dbReference>
<sequence length="288" mass="33091">MHQPITETTFPAYQPPPSFLQRLRRRMVKLLILVIALWSVAITLIWFQQEKLLFHPEPIAANFKFNLAYTSEVYIDVPRAKLHALYLRQPPEKSKGIVLFLHGNAGSLETWFTHADFWLTTGFDVLMPDYRGFGKSTGHIKNEAQLNDDVMHMWQFVAANYKDKKVVFYGRSLGTGLAAKLATQVPADLLVLVSPYESMTQMGREYYPWVPPFVLRYPLKTNELLPQLHTPILLLHGTQDKLISIEHSKRLLKLNPRARLVEIEGAGHGDIHNFDTYTNTLKQALQEL</sequence>
<accession>A0ABQ3B4C7</accession>
<dbReference type="GO" id="GO:0016787">
    <property type="term" value="F:hydrolase activity"/>
    <property type="evidence" value="ECO:0007669"/>
    <property type="project" value="UniProtKB-KW"/>
</dbReference>
<keyword evidence="3" id="KW-0378">Hydrolase</keyword>
<dbReference type="RefSeq" id="WP_189418982.1">
    <property type="nucleotide sequence ID" value="NZ_BMYZ01000002.1"/>
</dbReference>
<feature type="domain" description="Serine aminopeptidase S33" evidence="2">
    <location>
        <begin position="93"/>
        <end position="202"/>
    </location>
</feature>
<feature type="transmembrane region" description="Helical" evidence="1">
    <location>
        <begin position="30"/>
        <end position="47"/>
    </location>
</feature>
<evidence type="ECO:0000313" key="3">
    <source>
        <dbReference type="EMBL" id="GGY78703.1"/>
    </source>
</evidence>
<dbReference type="Pfam" id="PF12146">
    <property type="entry name" value="Hydrolase_4"/>
    <property type="match status" value="1"/>
</dbReference>
<keyword evidence="1" id="KW-0472">Membrane</keyword>
<keyword evidence="1" id="KW-0812">Transmembrane</keyword>
<gene>
    <name evidence="3" type="ORF">GCM10011613_24310</name>
</gene>
<protein>
    <submittedName>
        <fullName evidence="3">Alpha/beta hydrolase</fullName>
    </submittedName>
</protein>
<dbReference type="InterPro" id="IPR022742">
    <property type="entry name" value="Hydrolase_4"/>
</dbReference>
<dbReference type="PANTHER" id="PTHR12277:SF81">
    <property type="entry name" value="PROTEIN ABHD13"/>
    <property type="match status" value="1"/>
</dbReference>
<evidence type="ECO:0000259" key="2">
    <source>
        <dbReference type="Pfam" id="PF12146"/>
    </source>
</evidence>
<proteinExistence type="predicted"/>
<keyword evidence="1" id="KW-1133">Transmembrane helix</keyword>